<organism evidence="2 3">
    <name type="scientific">Spirosoma validum</name>
    <dbReference type="NCBI Taxonomy" id="2771355"/>
    <lineage>
        <taxon>Bacteria</taxon>
        <taxon>Pseudomonadati</taxon>
        <taxon>Bacteroidota</taxon>
        <taxon>Cytophagia</taxon>
        <taxon>Cytophagales</taxon>
        <taxon>Cytophagaceae</taxon>
        <taxon>Spirosoma</taxon>
    </lineage>
</organism>
<reference evidence="2" key="1">
    <citation type="submission" date="2020-09" db="EMBL/GenBank/DDBJ databases">
        <authorList>
            <person name="Kim M.K."/>
        </authorList>
    </citation>
    <scope>NUCLEOTIDE SEQUENCE</scope>
    <source>
        <strain evidence="2">BT704</strain>
    </source>
</reference>
<dbReference type="RefSeq" id="WP_191037954.1">
    <property type="nucleotide sequence ID" value="NZ_JACXAA010000002.1"/>
</dbReference>
<evidence type="ECO:0000313" key="2">
    <source>
        <dbReference type="EMBL" id="MBD2752305.1"/>
    </source>
</evidence>
<gene>
    <name evidence="2" type="ORF">IC230_05340</name>
</gene>
<dbReference type="AlphaFoldDB" id="A0A927GCA0"/>
<comment type="caution">
    <text evidence="2">The sequence shown here is derived from an EMBL/GenBank/DDBJ whole genome shotgun (WGS) entry which is preliminary data.</text>
</comment>
<proteinExistence type="predicted"/>
<name>A0A927GCA0_9BACT</name>
<feature type="transmembrane region" description="Helical" evidence="1">
    <location>
        <begin position="39"/>
        <end position="58"/>
    </location>
</feature>
<dbReference type="EMBL" id="JACXAA010000002">
    <property type="protein sequence ID" value="MBD2752305.1"/>
    <property type="molecule type" value="Genomic_DNA"/>
</dbReference>
<accession>A0A927GCA0</accession>
<protein>
    <recommendedName>
        <fullName evidence="4">PH domain-containing protein</fullName>
    </recommendedName>
</protein>
<feature type="transmembrane region" description="Helical" evidence="1">
    <location>
        <begin position="12"/>
        <end position="33"/>
    </location>
</feature>
<keyword evidence="1" id="KW-0472">Membrane</keyword>
<evidence type="ECO:0008006" key="4">
    <source>
        <dbReference type="Google" id="ProtNLM"/>
    </source>
</evidence>
<evidence type="ECO:0000256" key="1">
    <source>
        <dbReference type="SAM" id="Phobius"/>
    </source>
</evidence>
<dbReference type="Proteomes" id="UP000653797">
    <property type="component" value="Unassembled WGS sequence"/>
</dbReference>
<keyword evidence="1" id="KW-1133">Transmembrane helix</keyword>
<evidence type="ECO:0000313" key="3">
    <source>
        <dbReference type="Proteomes" id="UP000653797"/>
    </source>
</evidence>
<keyword evidence="3" id="KW-1185">Reference proteome</keyword>
<sequence length="151" mass="17673">MDTFTESQRFRQGWVWIILGFITLILVGSLYAADTWNDPMLLIEFIPPLLISLLLYSWRLDTRLDSEGIHYRIFPILSWRTISWNTVQSVSVSEYSFVGYGIRWGFAGWVYNIAGNKGLRIIRPNGRQITIGTQRPDELQHFLDRQYVQLS</sequence>
<keyword evidence="1" id="KW-0812">Transmembrane</keyword>